<accession>A0ABT8GL47</accession>
<dbReference type="RefSeq" id="WP_301136200.1">
    <property type="nucleotide sequence ID" value="NZ_JAUHTQ010000001.1"/>
</dbReference>
<dbReference type="EMBL" id="JAUHTQ010000001">
    <property type="protein sequence ID" value="MDN4492094.1"/>
    <property type="molecule type" value="Genomic_DNA"/>
</dbReference>
<dbReference type="Proteomes" id="UP001172743">
    <property type="component" value="Unassembled WGS sequence"/>
</dbReference>
<organism evidence="1 2">
    <name type="scientific">Ureibacillus aquaedulcis</name>
    <dbReference type="NCBI Taxonomy" id="3058421"/>
    <lineage>
        <taxon>Bacteria</taxon>
        <taxon>Bacillati</taxon>
        <taxon>Bacillota</taxon>
        <taxon>Bacilli</taxon>
        <taxon>Bacillales</taxon>
        <taxon>Caryophanaceae</taxon>
        <taxon>Ureibacillus</taxon>
    </lineage>
</organism>
<gene>
    <name evidence="1" type="ORF">QYB95_00960</name>
</gene>
<sequence>MLNILLIAKTLSPCGRGSDGGTFQQLPLQNEDKIEKQFILLFTV</sequence>
<keyword evidence="2" id="KW-1185">Reference proteome</keyword>
<protein>
    <submittedName>
        <fullName evidence="1">Uncharacterized protein</fullName>
    </submittedName>
</protein>
<evidence type="ECO:0000313" key="1">
    <source>
        <dbReference type="EMBL" id="MDN4492094.1"/>
    </source>
</evidence>
<name>A0ABT8GL47_9BACL</name>
<reference evidence="1" key="1">
    <citation type="submission" date="2023-07" db="EMBL/GenBank/DDBJ databases">
        <title>Ureibacillus sp. isolated from freshwater well.</title>
        <authorList>
            <person name="Kirdat K."/>
            <person name="Bhatt A."/>
            <person name="Teware R."/>
            <person name="Bhavsar Y."/>
            <person name="Yadav A."/>
        </authorList>
    </citation>
    <scope>NUCLEOTIDE SEQUENCE</scope>
    <source>
        <strain evidence="1">BA0131</strain>
    </source>
</reference>
<evidence type="ECO:0000313" key="2">
    <source>
        <dbReference type="Proteomes" id="UP001172743"/>
    </source>
</evidence>
<proteinExistence type="predicted"/>
<comment type="caution">
    <text evidence="1">The sequence shown here is derived from an EMBL/GenBank/DDBJ whole genome shotgun (WGS) entry which is preliminary data.</text>
</comment>